<comment type="caution">
    <text evidence="2">The sequence shown here is derived from an EMBL/GenBank/DDBJ whole genome shotgun (WGS) entry which is preliminary data.</text>
</comment>
<sequence>MSKDIVCTIDYPGGDKKFRVYLDSQKTPLDLMREFQPQIVQNQNKITFYFKQVVLNPNVPFLDQNIKDEDTILMNVEAEGG</sequence>
<organism evidence="2 3">
    <name type="scientific">Paramecium octaurelia</name>
    <dbReference type="NCBI Taxonomy" id="43137"/>
    <lineage>
        <taxon>Eukaryota</taxon>
        <taxon>Sar</taxon>
        <taxon>Alveolata</taxon>
        <taxon>Ciliophora</taxon>
        <taxon>Intramacronucleata</taxon>
        <taxon>Oligohymenophorea</taxon>
        <taxon>Peniculida</taxon>
        <taxon>Parameciidae</taxon>
        <taxon>Paramecium</taxon>
    </lineage>
</organism>
<evidence type="ECO:0000313" key="3">
    <source>
        <dbReference type="Proteomes" id="UP000683925"/>
    </source>
</evidence>
<dbReference type="InterPro" id="IPR022617">
    <property type="entry name" value="Rad60/SUMO-like_dom"/>
</dbReference>
<dbReference type="Proteomes" id="UP000683925">
    <property type="component" value="Unassembled WGS sequence"/>
</dbReference>
<reference evidence="2" key="1">
    <citation type="submission" date="2021-01" db="EMBL/GenBank/DDBJ databases">
        <authorList>
            <consortium name="Genoscope - CEA"/>
            <person name="William W."/>
        </authorList>
    </citation>
    <scope>NUCLEOTIDE SEQUENCE</scope>
</reference>
<accession>A0A8S1UI45</accession>
<evidence type="ECO:0000313" key="2">
    <source>
        <dbReference type="EMBL" id="CAD8163867.1"/>
    </source>
</evidence>
<dbReference type="OMA" id="ILMNVEV"/>
<proteinExistence type="predicted"/>
<dbReference type="Pfam" id="PF11976">
    <property type="entry name" value="Rad60-SLD"/>
    <property type="match status" value="1"/>
</dbReference>
<dbReference type="AlphaFoldDB" id="A0A8S1UI45"/>
<name>A0A8S1UI45_PAROT</name>
<feature type="domain" description="Rad60/SUMO-like" evidence="1">
    <location>
        <begin position="16"/>
        <end position="72"/>
    </location>
</feature>
<keyword evidence="3" id="KW-1185">Reference proteome</keyword>
<dbReference type="EMBL" id="CAJJDP010000044">
    <property type="protein sequence ID" value="CAD8163867.1"/>
    <property type="molecule type" value="Genomic_DNA"/>
</dbReference>
<gene>
    <name evidence="2" type="ORF">POCTA_138.1.T0440068</name>
</gene>
<protein>
    <recommendedName>
        <fullName evidence="1">Rad60/SUMO-like domain-containing protein</fullName>
    </recommendedName>
</protein>
<evidence type="ECO:0000259" key="1">
    <source>
        <dbReference type="Pfam" id="PF11976"/>
    </source>
</evidence>
<dbReference type="OrthoDB" id="10362606at2759"/>